<dbReference type="GeneID" id="56136156"/>
<proteinExistence type="predicted"/>
<dbReference type="KEGG" id="vg:56136156"/>
<evidence type="ECO:0000313" key="1">
    <source>
        <dbReference type="EMBL" id="QDH83720.1"/>
    </source>
</evidence>
<organism evidence="1 2">
    <name type="scientific">Achromobacter phage Motura</name>
    <dbReference type="NCBI Taxonomy" id="2591403"/>
    <lineage>
        <taxon>Viruses</taxon>
        <taxon>Duplodnaviria</taxon>
        <taxon>Heunggongvirae</taxon>
        <taxon>Uroviricota</taxon>
        <taxon>Caudoviricetes</taxon>
        <taxon>Moturavirus</taxon>
        <taxon>Moturavirus motura</taxon>
    </lineage>
</organism>
<sequence length="90" mass="10540">MLTAKQAGDLYDDKNDDKQLWDSVNHHLALIEGQIRSVCKFHHQLQYNMPADNETKKQLIFELIEHGYLVTEVPATVPSHFRLQIIWPRT</sequence>
<dbReference type="Proteomes" id="UP000320799">
    <property type="component" value="Segment"/>
</dbReference>
<name>A0A514CTD9_9CAUD</name>
<accession>A0A514CTD9</accession>
<reference evidence="1 2" key="1">
    <citation type="submission" date="2019-06" db="EMBL/GenBank/DDBJ databases">
        <authorList>
            <person name="Kincaid V.D."/>
            <person name="Fuller A."/>
            <person name="Hodges K."/>
            <person name="Bansal M."/>
            <person name="Essig J."/>
            <person name="Johnson A."/>
        </authorList>
    </citation>
    <scope>NUCLEOTIDE SEQUENCE [LARGE SCALE GENOMIC DNA]</scope>
</reference>
<dbReference type="EMBL" id="MN094788">
    <property type="protein sequence ID" value="QDH83720.1"/>
    <property type="molecule type" value="Genomic_DNA"/>
</dbReference>
<protein>
    <submittedName>
        <fullName evidence="1">Uncharacterized protein</fullName>
    </submittedName>
</protein>
<dbReference type="RefSeq" id="YP_009903880.1">
    <property type="nucleotide sequence ID" value="NC_049849.1"/>
</dbReference>
<keyword evidence="2" id="KW-1185">Reference proteome</keyword>
<evidence type="ECO:0000313" key="2">
    <source>
        <dbReference type="Proteomes" id="UP000320799"/>
    </source>
</evidence>